<evidence type="ECO:0000313" key="3">
    <source>
        <dbReference type="Proteomes" id="UP000442990"/>
    </source>
</evidence>
<dbReference type="GO" id="GO:0008703">
    <property type="term" value="F:5-amino-6-(5-phosphoribosylamino)uracil reductase activity"/>
    <property type="evidence" value="ECO:0007669"/>
    <property type="project" value="InterPro"/>
</dbReference>
<comment type="caution">
    <text evidence="2">The sequence shown here is derived from an EMBL/GenBank/DDBJ whole genome shotgun (WGS) entry which is preliminary data.</text>
</comment>
<protein>
    <submittedName>
        <fullName evidence="2">Dihydrofolate reductase</fullName>
    </submittedName>
</protein>
<dbReference type="EMBL" id="WBKG01000042">
    <property type="protein sequence ID" value="KAB1979428.1"/>
    <property type="molecule type" value="Genomic_DNA"/>
</dbReference>
<evidence type="ECO:0000259" key="1">
    <source>
        <dbReference type="Pfam" id="PF01872"/>
    </source>
</evidence>
<evidence type="ECO:0000313" key="2">
    <source>
        <dbReference type="EMBL" id="KAB1979428.1"/>
    </source>
</evidence>
<dbReference type="GO" id="GO:0009231">
    <property type="term" value="P:riboflavin biosynthetic process"/>
    <property type="evidence" value="ECO:0007669"/>
    <property type="project" value="InterPro"/>
</dbReference>
<proteinExistence type="predicted"/>
<dbReference type="SUPFAM" id="SSF53597">
    <property type="entry name" value="Dihydrofolate reductase-like"/>
    <property type="match status" value="1"/>
</dbReference>
<name>A0A7J5D685_9ACTN</name>
<dbReference type="Gene3D" id="3.40.430.10">
    <property type="entry name" value="Dihydrofolate Reductase, subunit A"/>
    <property type="match status" value="1"/>
</dbReference>
<dbReference type="InterPro" id="IPR002734">
    <property type="entry name" value="RibDG_C"/>
</dbReference>
<sequence>MPELRVHNLTVSVDGYAAGPRQRLEQPLGEGFGSMHEWMFAAMRDLADGKGGVDVEYVERSKENIGATIMGRNMFGPQRGPWEDESWTGWWGPNPPFHNDVFVHTHHLRPSVVMEGGTTFHFTDEPVEAVLARAFEAAAGKDVQLGGGAATVQQYLRAGLVDEMHCAVVPRLLCRGERLFDNLGDGIDGYRVAELVGSPAAAHVRLVRR</sequence>
<dbReference type="InterPro" id="IPR024072">
    <property type="entry name" value="DHFR-like_dom_sf"/>
</dbReference>
<gene>
    <name evidence="2" type="ORF">F8144_36035</name>
</gene>
<dbReference type="AlphaFoldDB" id="A0A7J5D685"/>
<dbReference type="RefSeq" id="WP_151473626.1">
    <property type="nucleotide sequence ID" value="NZ_WBKG01000042.1"/>
</dbReference>
<dbReference type="Proteomes" id="UP000442990">
    <property type="component" value="Unassembled WGS sequence"/>
</dbReference>
<keyword evidence="3" id="KW-1185">Reference proteome</keyword>
<feature type="domain" description="Bacterial bifunctional deaminase-reductase C-terminal" evidence="1">
    <location>
        <begin position="8"/>
        <end position="184"/>
    </location>
</feature>
<dbReference type="Pfam" id="PF01872">
    <property type="entry name" value="RibD_C"/>
    <property type="match status" value="1"/>
</dbReference>
<reference evidence="2 3" key="1">
    <citation type="submission" date="2019-09" db="EMBL/GenBank/DDBJ databases">
        <title>Isolation and identification of active actinomycetes.</title>
        <authorList>
            <person name="Yu Z."/>
            <person name="Han C."/>
            <person name="Yu B."/>
        </authorList>
    </citation>
    <scope>NUCLEOTIDE SEQUENCE [LARGE SCALE GENOMIC DNA]</scope>
    <source>
        <strain evidence="2 3">NEAU-H2</strain>
    </source>
</reference>
<accession>A0A7J5D685</accession>
<organism evidence="2 3">
    <name type="scientific">Streptomyces triticiradicis</name>
    <dbReference type="NCBI Taxonomy" id="2651189"/>
    <lineage>
        <taxon>Bacteria</taxon>
        <taxon>Bacillati</taxon>
        <taxon>Actinomycetota</taxon>
        <taxon>Actinomycetes</taxon>
        <taxon>Kitasatosporales</taxon>
        <taxon>Streptomycetaceae</taxon>
        <taxon>Streptomyces</taxon>
    </lineage>
</organism>